<reference evidence="1 2" key="1">
    <citation type="journal article" date="2008" name="Chem. Biol. Interact.">
        <title>Extending the Bacillus cereus group genomics to putative food-borne pathogens of different toxicity.</title>
        <authorList>
            <person name="Lapidus A."/>
            <person name="Goltsman E."/>
            <person name="Auger S."/>
            <person name="Galleron N."/>
            <person name="Segurens B."/>
            <person name="Dossat C."/>
            <person name="Land M.L."/>
            <person name="Broussolle V."/>
            <person name="Brillard J."/>
            <person name="Guinebretiere M.H."/>
            <person name="Sanchis V."/>
            <person name="Nguen-The C."/>
            <person name="Lereclus D."/>
            <person name="Richardson P."/>
            <person name="Wincker P."/>
            <person name="Weissenbach J."/>
            <person name="Ehrlich S.D."/>
            <person name="Sorokin A."/>
        </authorList>
    </citation>
    <scope>NUCLEOTIDE SEQUENCE [LARGE SCALE GENOMIC DNA]</scope>
    <source>
        <strain evidence="2">DSM 22905 / CIP 110041 / 391-98 / NVH 391-98</strain>
    </source>
</reference>
<gene>
    <name evidence="1" type="ordered locus">Bcer98_0365</name>
</gene>
<name>A7GKR5_BACCN</name>
<accession>A7GKR5</accession>
<dbReference type="Proteomes" id="UP000002300">
    <property type="component" value="Chromosome"/>
</dbReference>
<proteinExistence type="predicted"/>
<keyword evidence="2" id="KW-1185">Reference proteome</keyword>
<sequence>MNGCVLILHEKTMELMEVFKTYNVECKCIVREGLGNFFPDDFPKLLAEASQYILEPSIE</sequence>
<protein>
    <submittedName>
        <fullName evidence="1">Uncharacterized protein</fullName>
    </submittedName>
</protein>
<dbReference type="HOGENOM" id="CLU_2950480_0_0_9"/>
<evidence type="ECO:0000313" key="2">
    <source>
        <dbReference type="Proteomes" id="UP000002300"/>
    </source>
</evidence>
<dbReference type="KEGG" id="bcy:Bcer98_0365"/>
<dbReference type="AlphaFoldDB" id="A7GKR5"/>
<evidence type="ECO:0000313" key="1">
    <source>
        <dbReference type="EMBL" id="ABS20723.1"/>
    </source>
</evidence>
<dbReference type="STRING" id="315749.Bcer98_0365"/>
<dbReference type="EMBL" id="CP000764">
    <property type="protein sequence ID" value="ABS20723.1"/>
    <property type="molecule type" value="Genomic_DNA"/>
</dbReference>
<organism evidence="1 2">
    <name type="scientific">Bacillus cytotoxicus (strain DSM 22905 / CIP 110041 / 391-98 / NVH 391-98)</name>
    <dbReference type="NCBI Taxonomy" id="315749"/>
    <lineage>
        <taxon>Bacteria</taxon>
        <taxon>Bacillati</taxon>
        <taxon>Bacillota</taxon>
        <taxon>Bacilli</taxon>
        <taxon>Bacillales</taxon>
        <taxon>Bacillaceae</taxon>
        <taxon>Bacillus</taxon>
        <taxon>Bacillus cereus group</taxon>
    </lineage>
</organism>